<evidence type="ECO:0000313" key="1">
    <source>
        <dbReference type="EMBL" id="MEN0642678.1"/>
    </source>
</evidence>
<evidence type="ECO:0000313" key="2">
    <source>
        <dbReference type="Proteomes" id="UP001418796"/>
    </source>
</evidence>
<reference evidence="1 2" key="1">
    <citation type="submission" date="2024-03" db="EMBL/GenBank/DDBJ databases">
        <title>Bacilli Hybrid Assemblies.</title>
        <authorList>
            <person name="Kovac J."/>
        </authorList>
    </citation>
    <scope>NUCLEOTIDE SEQUENCE [LARGE SCALE GENOMIC DNA]</scope>
    <source>
        <strain evidence="1 2">FSL R7-0666</strain>
    </source>
</reference>
<dbReference type="Proteomes" id="UP001418796">
    <property type="component" value="Unassembled WGS sequence"/>
</dbReference>
<proteinExistence type="predicted"/>
<dbReference type="RefSeq" id="WP_343129760.1">
    <property type="nucleotide sequence ID" value="NZ_JBCITK010000001.1"/>
</dbReference>
<accession>A0ABU9VHH5</accession>
<evidence type="ECO:0008006" key="3">
    <source>
        <dbReference type="Google" id="ProtNLM"/>
    </source>
</evidence>
<protein>
    <recommendedName>
        <fullName evidence="3">Histidine kinase</fullName>
    </recommendedName>
</protein>
<sequence>MTRTKKNLLVFLEKHHYNPLVMKKAEQLAMAFNTTIDIVIMFDVYEEDQEDELQFIKSDLESFSTTSQVTKDIWFEELRSESDYLKILKERYKLKAYSQLVSVNEEEHFLDTMIYGSMSQMVQKYFPESDFHLLSINLLPFKKDEFESGKFAYLNEELNGDLTLVCTHEPDKNSGLYFRRLSTDFENGLFLTSIKNGTEVYKIVDRIAIEKIKLEL</sequence>
<name>A0ABU9VHH5_9BACI</name>
<organism evidence="1 2">
    <name type="scientific">Alkalicoccobacillus gibsonii</name>
    <dbReference type="NCBI Taxonomy" id="79881"/>
    <lineage>
        <taxon>Bacteria</taxon>
        <taxon>Bacillati</taxon>
        <taxon>Bacillota</taxon>
        <taxon>Bacilli</taxon>
        <taxon>Bacillales</taxon>
        <taxon>Bacillaceae</taxon>
        <taxon>Alkalicoccobacillus</taxon>
    </lineage>
</organism>
<comment type="caution">
    <text evidence="1">The sequence shown here is derived from an EMBL/GenBank/DDBJ whole genome shotgun (WGS) entry which is preliminary data.</text>
</comment>
<keyword evidence="2" id="KW-1185">Reference proteome</keyword>
<dbReference type="EMBL" id="JBCITK010000001">
    <property type="protein sequence ID" value="MEN0642678.1"/>
    <property type="molecule type" value="Genomic_DNA"/>
</dbReference>
<gene>
    <name evidence="1" type="ORF">MKY91_05835</name>
</gene>